<feature type="compositionally biased region" description="Polar residues" evidence="3">
    <location>
        <begin position="716"/>
        <end position="725"/>
    </location>
</feature>
<dbReference type="PANTHER" id="PTHR22975">
    <property type="entry name" value="UBIQUITIN SPECIFIC PROTEINASE"/>
    <property type="match status" value="1"/>
</dbReference>
<keyword evidence="1" id="KW-0833">Ubl conjugation pathway</keyword>
<feature type="compositionally biased region" description="Low complexity" evidence="3">
    <location>
        <begin position="883"/>
        <end position="892"/>
    </location>
</feature>
<dbReference type="AlphaFoldDB" id="F2UJV6"/>
<dbReference type="EMBL" id="GL832977">
    <property type="protein sequence ID" value="EGD77405.1"/>
    <property type="molecule type" value="Genomic_DNA"/>
</dbReference>
<evidence type="ECO:0000256" key="1">
    <source>
        <dbReference type="ARBA" id="ARBA00022786"/>
    </source>
</evidence>
<evidence type="ECO:0000313" key="6">
    <source>
        <dbReference type="Proteomes" id="UP000007799"/>
    </source>
</evidence>
<evidence type="ECO:0000313" key="5">
    <source>
        <dbReference type="EMBL" id="EGD77405.1"/>
    </source>
</evidence>
<dbReference type="InterPro" id="IPR001394">
    <property type="entry name" value="Peptidase_C19_UCH"/>
</dbReference>
<dbReference type="GO" id="GO:0004843">
    <property type="term" value="F:cysteine-type deubiquitinase activity"/>
    <property type="evidence" value="ECO:0007669"/>
    <property type="project" value="InterPro"/>
</dbReference>
<dbReference type="OrthoDB" id="205782at2759"/>
<dbReference type="SUPFAM" id="SSF54001">
    <property type="entry name" value="Cysteine proteinases"/>
    <property type="match status" value="1"/>
</dbReference>
<dbReference type="Proteomes" id="UP000007799">
    <property type="component" value="Unassembled WGS sequence"/>
</dbReference>
<feature type="domain" description="Peptidase C19 ubiquitin carboxyl-terminal hydrolase" evidence="4">
    <location>
        <begin position="6"/>
        <end position="196"/>
    </location>
</feature>
<dbReference type="InterPro" id="IPR038765">
    <property type="entry name" value="Papain-like_cys_pep_sf"/>
</dbReference>
<dbReference type="InterPro" id="IPR052398">
    <property type="entry name" value="Ubiquitin_hydrolase_53/54"/>
</dbReference>
<reference evidence="5" key="1">
    <citation type="submission" date="2009-08" db="EMBL/GenBank/DDBJ databases">
        <title>Annotation of Salpingoeca rosetta.</title>
        <authorList>
            <consortium name="The Broad Institute Genome Sequencing Platform"/>
            <person name="Russ C."/>
            <person name="Cuomo C."/>
            <person name="Burger G."/>
            <person name="Gray M.W."/>
            <person name="Holland P.W.H."/>
            <person name="King N."/>
            <person name="Lang F.B.F."/>
            <person name="Roger A.J."/>
            <person name="Ruiz-Trillo I."/>
            <person name="Young S.K."/>
            <person name="Zeng Q."/>
            <person name="Gargeya S."/>
            <person name="Alvarado L."/>
            <person name="Berlin A."/>
            <person name="Chapman S.B."/>
            <person name="Chen Z."/>
            <person name="Freedman E."/>
            <person name="Gellesch M."/>
            <person name="Goldberg J."/>
            <person name="Griggs A."/>
            <person name="Gujja S."/>
            <person name="Heilman E."/>
            <person name="Heiman D."/>
            <person name="Howarth C."/>
            <person name="Mehta T."/>
            <person name="Neiman D."/>
            <person name="Pearson M."/>
            <person name="Roberts A."/>
            <person name="Saif S."/>
            <person name="Shea T."/>
            <person name="Shenoy N."/>
            <person name="Sisk P."/>
            <person name="Stolte C."/>
            <person name="Sykes S."/>
            <person name="White J."/>
            <person name="Yandava C."/>
            <person name="Haas B."/>
            <person name="Nusbaum C."/>
            <person name="Birren B."/>
        </authorList>
    </citation>
    <scope>NUCLEOTIDE SEQUENCE [LARGE SCALE GENOMIC DNA]</scope>
    <source>
        <strain evidence="5">ATCC 50818</strain>
    </source>
</reference>
<feature type="region of interest" description="Disordered" evidence="3">
    <location>
        <begin position="543"/>
        <end position="596"/>
    </location>
</feature>
<name>F2UJV6_SALR5</name>
<feature type="region of interest" description="Disordered" evidence="3">
    <location>
        <begin position="308"/>
        <end position="385"/>
    </location>
</feature>
<dbReference type="Gene3D" id="3.90.70.10">
    <property type="entry name" value="Cysteine proteinases"/>
    <property type="match status" value="2"/>
</dbReference>
<feature type="compositionally biased region" description="Basic residues" evidence="3">
    <location>
        <begin position="826"/>
        <end position="841"/>
    </location>
</feature>
<evidence type="ECO:0000259" key="4">
    <source>
        <dbReference type="Pfam" id="PF00443"/>
    </source>
</evidence>
<dbReference type="Pfam" id="PF00443">
    <property type="entry name" value="UCH"/>
    <property type="match status" value="1"/>
</dbReference>
<evidence type="ECO:0000256" key="3">
    <source>
        <dbReference type="SAM" id="MobiDB-lite"/>
    </source>
</evidence>
<feature type="compositionally biased region" description="Acidic residues" evidence="3">
    <location>
        <begin position="349"/>
        <end position="359"/>
    </location>
</feature>
<dbReference type="GeneID" id="16071307"/>
<feature type="compositionally biased region" description="Low complexity" evidence="3">
    <location>
        <begin position="490"/>
        <end position="511"/>
    </location>
</feature>
<feature type="compositionally biased region" description="Low complexity" evidence="3">
    <location>
        <begin position="903"/>
        <end position="926"/>
    </location>
</feature>
<dbReference type="GO" id="GO:0016579">
    <property type="term" value="P:protein deubiquitination"/>
    <property type="evidence" value="ECO:0007669"/>
    <property type="project" value="InterPro"/>
</dbReference>
<feature type="compositionally biased region" description="Basic and acidic residues" evidence="3">
    <location>
        <begin position="360"/>
        <end position="375"/>
    </location>
</feature>
<feature type="region of interest" description="Disordered" evidence="3">
    <location>
        <begin position="455"/>
        <end position="522"/>
    </location>
</feature>
<feature type="compositionally biased region" description="Pro residues" evidence="3">
    <location>
        <begin position="458"/>
        <end position="468"/>
    </location>
</feature>
<feature type="compositionally biased region" description="Basic and acidic residues" evidence="3">
    <location>
        <begin position="53"/>
        <end position="62"/>
    </location>
</feature>
<accession>F2UJV6</accession>
<keyword evidence="2" id="KW-0378">Hydrolase</keyword>
<dbReference type="KEGG" id="sre:PTSG_12740"/>
<dbReference type="InParanoid" id="F2UJV6"/>
<feature type="region of interest" description="Disordered" evidence="3">
    <location>
        <begin position="611"/>
        <end position="781"/>
    </location>
</feature>
<sequence length="963" mass="105905">MSLHFGLENPRGSQNCFLNSVVQMLWHLHGFRKRFTHQADSEDFGAHTHRPRNRDGRGGHYDNDDDDDDDEDRCFFCAFRDFWLCVTALDHTEANTPLLSTVELRLRLAMHYYGKDKFQYGDTADAGECLDAILVQLHKGLTRYRGSGGSSARSKGHSTALGYDVLHFEALEACAPPCLIHELFGIHVVEYTVCDAGHLGEPSPTIQGVLYVLGDDLLRHRPRSGGDAWPSDSAGSNNALRFEHAVRESADRRDDMCECGQSRKMQRCLLSPPRYLFIATTWVGVPHGDAFEDYLRMIPEHIVPGACFDDPPSGPYDPASMSTSFDSDGIGRRRGSHTVAGGDGGREEEKEEEEEEEDSNANHESKRGPWPRHDSAGSGGDEQDTSTPLALCSIVCFVSEHYVCFARHLLTTGQEAERWWLYDDAHIQQIGSYEAVQAAMGRNHYLPVLLGYSAAPRAAPPTRPPPTPAGERERLMRQHSQQQTAHHKPSASTSSLSSAASSSTTAVTSTAHQGSGSGSVGGSGVYGGLRLQVYQPTLRLSRERREQERQHFFRQQQQQQNTVSQQLAFPPQPHYHQRASHQHQHQHQHQQQGRETTTLPSYESLFGAQGASIGGAQSDHGVRSQHMPVSSSAHLASPRHDHHRQYNQHAPLQQWQHQHQHQHQQDQQQQLQHQHQHQRHQHPPAGVHPASPAHVFTPAHSAPHAHQPAHAPAMTTYPSAHQQRLQEPGPAAPLNPPHPQYHRQQQQQPHRDVHHHPQAGLRGGSHSHSHSHSANTGTAAVATGSYPAGNIGATNSAPALAGATHRAGGILAQTPSTSEMVAPQRRSSHPTHTHTHTHAHAVPHTAQQQAKEGPKDAGRQVFQGRVYPPTNSTFFTPLPVQPPQLQQQQQQQAYGGSSLARGAPRTATAATAPTAPPLASSSSSSSWTAVRGGVRNGNTSRASPELDHYTTPHGTTVRLPRHH</sequence>
<keyword evidence="6" id="KW-1185">Reference proteome</keyword>
<organism evidence="6">
    <name type="scientific">Salpingoeca rosetta (strain ATCC 50818 / BSB-021)</name>
    <dbReference type="NCBI Taxonomy" id="946362"/>
    <lineage>
        <taxon>Eukaryota</taxon>
        <taxon>Choanoflagellata</taxon>
        <taxon>Craspedida</taxon>
        <taxon>Salpingoecidae</taxon>
        <taxon>Salpingoeca</taxon>
    </lineage>
</organism>
<protein>
    <recommendedName>
        <fullName evidence="4">Peptidase C19 ubiquitin carboxyl-terminal hydrolase domain-containing protein</fullName>
    </recommendedName>
</protein>
<dbReference type="RefSeq" id="XP_004990749.1">
    <property type="nucleotide sequence ID" value="XM_004990692.1"/>
</dbReference>
<feature type="compositionally biased region" description="Low complexity" evidence="3">
    <location>
        <begin position="698"/>
        <end position="713"/>
    </location>
</feature>
<feature type="compositionally biased region" description="Basic residues" evidence="3">
    <location>
        <begin position="575"/>
        <end position="588"/>
    </location>
</feature>
<gene>
    <name evidence="5" type="ORF">PTSG_12740</name>
</gene>
<dbReference type="PANTHER" id="PTHR22975:SF9">
    <property type="entry name" value="ECHINUS SPLICE FORM 3"/>
    <property type="match status" value="1"/>
</dbReference>
<feature type="region of interest" description="Disordered" evidence="3">
    <location>
        <begin position="816"/>
        <end position="963"/>
    </location>
</feature>
<evidence type="ECO:0000256" key="2">
    <source>
        <dbReference type="ARBA" id="ARBA00022801"/>
    </source>
</evidence>
<feature type="compositionally biased region" description="Pro residues" evidence="3">
    <location>
        <begin position="730"/>
        <end position="739"/>
    </location>
</feature>
<feature type="region of interest" description="Disordered" evidence="3">
    <location>
        <begin position="42"/>
        <end position="64"/>
    </location>
</feature>
<proteinExistence type="predicted"/>